<evidence type="ECO:0000256" key="4">
    <source>
        <dbReference type="ARBA" id="ARBA00023125"/>
    </source>
</evidence>
<gene>
    <name evidence="7 12" type="primary">parC</name>
    <name evidence="12" type="ORF">C1H71_08740</name>
</gene>
<dbReference type="Gene3D" id="2.120.10.90">
    <property type="entry name" value="DNA gyrase/topoisomerase IV, subunit A, C-terminal"/>
    <property type="match status" value="1"/>
</dbReference>
<comment type="function">
    <text evidence="7">Topoisomerase IV is essential for chromosome segregation. It relaxes supercoiled DNA. Performs the decatenation events required during the replication of a circular DNA molecule.</text>
</comment>
<evidence type="ECO:0000256" key="5">
    <source>
        <dbReference type="ARBA" id="ARBA00023136"/>
    </source>
</evidence>
<dbReference type="HAMAP" id="MF_00936">
    <property type="entry name" value="ParC_type1"/>
    <property type="match status" value="1"/>
</dbReference>
<dbReference type="GO" id="GO:0005737">
    <property type="term" value="C:cytoplasm"/>
    <property type="evidence" value="ECO:0007669"/>
    <property type="project" value="TreeGrafter"/>
</dbReference>
<dbReference type="SUPFAM" id="SSF56719">
    <property type="entry name" value="Type II DNA topoisomerase"/>
    <property type="match status" value="1"/>
</dbReference>
<dbReference type="EC" id="5.6.2.2" evidence="7"/>
<dbReference type="SMART" id="SM00434">
    <property type="entry name" value="TOP4c"/>
    <property type="match status" value="1"/>
</dbReference>
<feature type="site" description="Interaction with DNA" evidence="7">
    <location>
        <position position="110"/>
    </location>
</feature>
<keyword evidence="9" id="KW-0175">Coiled coil</keyword>
<dbReference type="Pfam" id="PF00521">
    <property type="entry name" value="DNA_topoisoIV"/>
    <property type="match status" value="1"/>
</dbReference>
<sequence length="791" mass="87086">MTSHDIEANDIEPNDTDELIADHEPRRFVEAQISATPDDGESVQLGLYAEKSYLEYAMSVIKSRALPQVEDGQKPVQRRILFTMHGLGLVANAKPIKSARIVGDVMGKYHPHGDQSAYDALVRIAQDFSLRYPLIDGQGNFGSRDGDGAAAMRYTEARLTPIAELLLSELDKGTTDFIPNYDGAFQEPALLPARLPILLLNGASGIAVGMATEIPAHNLGEVADAAIALIKKPTLTTSDLLSYIQGPDLPGGGQIISPRKDIVTAYENGRGSLKVRARWTKEDLARGQWQIVINELPHGTSTQKVLEEIEDLSNPKIKKGKKALTQEQIQTKQLILSLIDRVRDESGKENAVRLVIEPKSSRQNPDDMMKLLLAHTALESGLSINMVTIGLDGRPGQKSLQQVISEWIAFRFTTVTRRTEHRLGQVNDRMHILEGRLIVFLNIDEVIRIIRHSDEPKAALIEAFNLSDRQAEDILEIRLRQLARLEGIKLEQELADLAKEKAELEHLLASPDVMQKLIIKEIEADKKKFADPRRTLIVEAERASLEVTVVDEPMTIILSEKGWMRARQGHALELQNLSFKDGDTLLAFIECRSIDSIAMFGSDGRVYTIQASVIPGGRGDGVPVTTLVDLAAKTQIVQLLTARPQDHLVIANSSGYGFYCLFENLMSRQKAGKSFLSIEEGETLLKVSTFVPRETSQVACLSKGGKLHIFTLAEFKQLAGGGRGVITMALDDKDSLAAITICDGEKLTINGTGRAGKVVEWVLNVNEMAPYQGKRARKGKPISSALKFPGF</sequence>
<reference evidence="12 13" key="1">
    <citation type="submission" date="2018-01" db="EMBL/GenBank/DDBJ databases">
        <title>Genome sequence of Iodobacter sp. strain PCH194 isolated from Indian Trans-Himalaya.</title>
        <authorList>
            <person name="Kumar V."/>
            <person name="Thakur V."/>
            <person name="Kumar S."/>
            <person name="Singh D."/>
        </authorList>
    </citation>
    <scope>NUCLEOTIDE SEQUENCE [LARGE SCALE GENOMIC DNA]</scope>
    <source>
        <strain evidence="12 13">PCH194</strain>
    </source>
</reference>
<keyword evidence="5 7" id="KW-0472">Membrane</keyword>
<evidence type="ECO:0000313" key="13">
    <source>
        <dbReference type="Proteomes" id="UP000515917"/>
    </source>
</evidence>
<keyword evidence="3 7" id="KW-0799">Topoisomerase</keyword>
<protein>
    <recommendedName>
        <fullName evidence="7">DNA topoisomerase 4 subunit A</fullName>
        <ecNumber evidence="7">5.6.2.2</ecNumber>
    </recommendedName>
    <alternativeName>
        <fullName evidence="7">Topoisomerase IV subunit A</fullName>
    </alternativeName>
</protein>
<dbReference type="PANTHER" id="PTHR43493:SF1">
    <property type="entry name" value="DNA TOPOISOMERASE 4 SUBUNIT A"/>
    <property type="match status" value="1"/>
</dbReference>
<dbReference type="AlphaFoldDB" id="A0A7G3G830"/>
<feature type="site" description="Transition state stabilizer" evidence="7">
    <location>
        <position position="153"/>
    </location>
</feature>
<dbReference type="InterPro" id="IPR013758">
    <property type="entry name" value="Topo_IIA_A/C_ab"/>
</dbReference>
<dbReference type="NCBIfam" id="TIGR01062">
    <property type="entry name" value="parC_Gneg"/>
    <property type="match status" value="1"/>
</dbReference>
<dbReference type="SUPFAM" id="SSF101904">
    <property type="entry name" value="GyrA/ParC C-terminal domain-like"/>
    <property type="match status" value="1"/>
</dbReference>
<dbReference type="InterPro" id="IPR005742">
    <property type="entry name" value="TopoIV_A_Gneg"/>
</dbReference>
<comment type="catalytic activity">
    <reaction evidence="1 7 8">
        <text>ATP-dependent breakage, passage and rejoining of double-stranded DNA.</text>
        <dbReference type="EC" id="5.6.2.2"/>
    </reaction>
</comment>
<name>A0A7G3G830_9NEIS</name>
<dbReference type="FunFam" id="1.10.268.10:FF:000001">
    <property type="entry name" value="DNA gyrase subunit A"/>
    <property type="match status" value="1"/>
</dbReference>
<dbReference type="CDD" id="cd00187">
    <property type="entry name" value="TOP4c"/>
    <property type="match status" value="1"/>
</dbReference>
<dbReference type="GO" id="GO:0005694">
    <property type="term" value="C:chromosome"/>
    <property type="evidence" value="ECO:0007669"/>
    <property type="project" value="InterPro"/>
</dbReference>
<dbReference type="RefSeq" id="WP_130106198.1">
    <property type="nucleotide sequence ID" value="NZ_CP025781.1"/>
</dbReference>
<dbReference type="InterPro" id="IPR002205">
    <property type="entry name" value="Topo_IIA_dom_A"/>
</dbReference>
<organism evidence="12 13">
    <name type="scientific">Iodobacter fluviatilis</name>
    <dbReference type="NCBI Taxonomy" id="537"/>
    <lineage>
        <taxon>Bacteria</taxon>
        <taxon>Pseudomonadati</taxon>
        <taxon>Pseudomonadota</taxon>
        <taxon>Betaproteobacteria</taxon>
        <taxon>Neisseriales</taxon>
        <taxon>Chitinibacteraceae</taxon>
        <taxon>Iodobacter</taxon>
    </lineage>
</organism>
<dbReference type="GO" id="GO:0003918">
    <property type="term" value="F:DNA topoisomerase type II (double strand cut, ATP-hydrolyzing) activity"/>
    <property type="evidence" value="ECO:0007669"/>
    <property type="project" value="UniProtKB-UniRule"/>
</dbReference>
<dbReference type="GO" id="GO:0009330">
    <property type="term" value="C:DNA topoisomerase type II (double strand cut, ATP-hydrolyzing) complex"/>
    <property type="evidence" value="ECO:0007669"/>
    <property type="project" value="UniProtKB-ARBA"/>
</dbReference>
<dbReference type="Pfam" id="PF03989">
    <property type="entry name" value="DNA_gyraseA_C"/>
    <property type="match status" value="2"/>
</dbReference>
<dbReference type="GO" id="GO:0007059">
    <property type="term" value="P:chromosome segregation"/>
    <property type="evidence" value="ECO:0007669"/>
    <property type="project" value="UniProtKB-UniRule"/>
</dbReference>
<dbReference type="NCBIfam" id="NF004044">
    <property type="entry name" value="PRK05561.1"/>
    <property type="match status" value="1"/>
</dbReference>
<evidence type="ECO:0000256" key="10">
    <source>
        <dbReference type="SAM" id="MobiDB-lite"/>
    </source>
</evidence>
<evidence type="ECO:0000256" key="7">
    <source>
        <dbReference type="HAMAP-Rule" id="MF_00936"/>
    </source>
</evidence>
<accession>A0A7G3G830</accession>
<dbReference type="Gene3D" id="3.90.199.10">
    <property type="entry name" value="Topoisomerase II, domain 5"/>
    <property type="match status" value="1"/>
</dbReference>
<dbReference type="EMBL" id="CP025781">
    <property type="protein sequence ID" value="QBC43620.1"/>
    <property type="molecule type" value="Genomic_DNA"/>
</dbReference>
<proteinExistence type="inferred from homology"/>
<dbReference type="KEGG" id="ifl:C1H71_08740"/>
<dbReference type="PROSITE" id="PS52040">
    <property type="entry name" value="TOPO_IIA"/>
    <property type="match status" value="1"/>
</dbReference>
<dbReference type="GO" id="GO:0003677">
    <property type="term" value="F:DNA binding"/>
    <property type="evidence" value="ECO:0007669"/>
    <property type="project" value="UniProtKB-UniRule"/>
</dbReference>
<comment type="similarity">
    <text evidence="7">Belongs to the type II topoisomerase GyrA/ParC subunit family. ParC type 1 subfamily.</text>
</comment>
<evidence type="ECO:0000256" key="3">
    <source>
        <dbReference type="ARBA" id="ARBA00023029"/>
    </source>
</evidence>
<evidence type="ECO:0000256" key="6">
    <source>
        <dbReference type="ARBA" id="ARBA00023235"/>
    </source>
</evidence>
<feature type="domain" description="Topo IIA-type catalytic" evidence="11">
    <location>
        <begin position="66"/>
        <end position="550"/>
    </location>
</feature>
<keyword evidence="13" id="KW-1185">Reference proteome</keyword>
<evidence type="ECO:0000256" key="9">
    <source>
        <dbReference type="SAM" id="Coils"/>
    </source>
</evidence>
<keyword evidence="6 7" id="KW-0413">Isomerase</keyword>
<dbReference type="GO" id="GO:0006265">
    <property type="term" value="P:DNA topological change"/>
    <property type="evidence" value="ECO:0007669"/>
    <property type="project" value="UniProtKB-UniRule"/>
</dbReference>
<evidence type="ECO:0000313" key="12">
    <source>
        <dbReference type="EMBL" id="QBC43620.1"/>
    </source>
</evidence>
<evidence type="ECO:0000259" key="11">
    <source>
        <dbReference type="PROSITE" id="PS52040"/>
    </source>
</evidence>
<comment type="subcellular location">
    <subcellularLocation>
        <location evidence="7">Cell membrane</location>
        <topology evidence="7">Peripheral membrane protein</topology>
    </subcellularLocation>
</comment>
<evidence type="ECO:0000256" key="1">
    <source>
        <dbReference type="ARBA" id="ARBA00000185"/>
    </source>
</evidence>
<dbReference type="InterPro" id="IPR013760">
    <property type="entry name" value="Topo_IIA-like_dom_sf"/>
</dbReference>
<dbReference type="PANTHER" id="PTHR43493">
    <property type="entry name" value="DNA GYRASE/TOPOISOMERASE SUBUNIT A"/>
    <property type="match status" value="1"/>
</dbReference>
<dbReference type="InterPro" id="IPR035516">
    <property type="entry name" value="Gyrase/topoIV_suA_C"/>
</dbReference>
<dbReference type="Gene3D" id="3.30.1360.40">
    <property type="match status" value="1"/>
</dbReference>
<feature type="active site" description="O-(5'-phospho-DNA)-tyrosine intermediate" evidence="7 8">
    <location>
        <position position="154"/>
    </location>
</feature>
<keyword evidence="2 7" id="KW-1003">Cell membrane</keyword>
<feature type="coiled-coil region" evidence="9">
    <location>
        <begin position="480"/>
        <end position="510"/>
    </location>
</feature>
<dbReference type="GO" id="GO:0005524">
    <property type="term" value="F:ATP binding"/>
    <property type="evidence" value="ECO:0007669"/>
    <property type="project" value="InterPro"/>
</dbReference>
<evidence type="ECO:0000256" key="8">
    <source>
        <dbReference type="PROSITE-ProRule" id="PRU01384"/>
    </source>
</evidence>
<feature type="region of interest" description="Disordered" evidence="10">
    <location>
        <begin position="1"/>
        <end position="20"/>
    </location>
</feature>
<dbReference type="Proteomes" id="UP000515917">
    <property type="component" value="Chromosome"/>
</dbReference>
<feature type="site" description="Interaction with DNA" evidence="7">
    <location>
        <position position="112"/>
    </location>
</feature>
<feature type="site" description="Interaction with DNA" evidence="7">
    <location>
        <position position="74"/>
    </location>
</feature>
<feature type="compositionally biased region" description="Acidic residues" evidence="10">
    <location>
        <begin position="8"/>
        <end position="19"/>
    </location>
</feature>
<dbReference type="InterPro" id="IPR050220">
    <property type="entry name" value="Type_II_DNA_Topoisomerases"/>
</dbReference>
<dbReference type="GO" id="GO:0019897">
    <property type="term" value="C:extrinsic component of plasma membrane"/>
    <property type="evidence" value="ECO:0007669"/>
    <property type="project" value="UniProtKB-UniRule"/>
</dbReference>
<keyword evidence="4 7" id="KW-0238">DNA-binding</keyword>
<dbReference type="InterPro" id="IPR013757">
    <property type="entry name" value="Topo_IIA_A_a_sf"/>
</dbReference>
<comment type="subunit">
    <text evidence="7">Heterotetramer composed of ParC and ParE.</text>
</comment>
<evidence type="ECO:0000256" key="2">
    <source>
        <dbReference type="ARBA" id="ARBA00022475"/>
    </source>
</evidence>
<dbReference type="InterPro" id="IPR006691">
    <property type="entry name" value="GyrA/parC_rep"/>
</dbReference>
<dbReference type="Gene3D" id="1.10.268.10">
    <property type="entry name" value="Topoisomerase, domain 3"/>
    <property type="match status" value="1"/>
</dbReference>